<dbReference type="InterPro" id="IPR013714">
    <property type="entry name" value="Golgi_TVP15"/>
</dbReference>
<evidence type="ECO:0000313" key="6">
    <source>
        <dbReference type="EMBL" id="CAE0230657.1"/>
    </source>
</evidence>
<gene>
    <name evidence="6" type="ORF">SRAS04492_LOCUS2451</name>
</gene>
<dbReference type="EMBL" id="HBIA01004663">
    <property type="protein sequence ID" value="CAE0230657.1"/>
    <property type="molecule type" value="Transcribed_RNA"/>
</dbReference>
<evidence type="ECO:0000256" key="1">
    <source>
        <dbReference type="ARBA" id="ARBA00004141"/>
    </source>
</evidence>
<dbReference type="PANTHER" id="PTHR28128:SF1">
    <property type="entry name" value="GOLGI APPARATUS MEMBRANE PROTEIN TVP15"/>
    <property type="match status" value="1"/>
</dbReference>
<protein>
    <submittedName>
        <fullName evidence="6">Uncharacterized protein</fullName>
    </submittedName>
</protein>
<keyword evidence="2 5" id="KW-0812">Transmembrane</keyword>
<dbReference type="PANTHER" id="PTHR28128">
    <property type="entry name" value="GOLGI APPARATUS MEMBRANE PROTEIN TVP15"/>
    <property type="match status" value="1"/>
</dbReference>
<keyword evidence="4 5" id="KW-0472">Membrane</keyword>
<evidence type="ECO:0000256" key="5">
    <source>
        <dbReference type="SAM" id="Phobius"/>
    </source>
</evidence>
<dbReference type="Pfam" id="PF08507">
    <property type="entry name" value="COPI_assoc"/>
    <property type="match status" value="1"/>
</dbReference>
<name>A0A7S3FUV6_9SPIT</name>
<organism evidence="6">
    <name type="scientific">Strombidium rassoulzadegani</name>
    <dbReference type="NCBI Taxonomy" id="1082188"/>
    <lineage>
        <taxon>Eukaryota</taxon>
        <taxon>Sar</taxon>
        <taxon>Alveolata</taxon>
        <taxon>Ciliophora</taxon>
        <taxon>Intramacronucleata</taxon>
        <taxon>Spirotrichea</taxon>
        <taxon>Oligotrichia</taxon>
        <taxon>Strombidiidae</taxon>
        <taxon>Strombidium</taxon>
    </lineage>
</organism>
<comment type="subcellular location">
    <subcellularLocation>
        <location evidence="1">Membrane</location>
        <topology evidence="1">Multi-pass membrane protein</topology>
    </subcellularLocation>
</comment>
<evidence type="ECO:0000256" key="4">
    <source>
        <dbReference type="ARBA" id="ARBA00023136"/>
    </source>
</evidence>
<accession>A0A7S3FUV6</accession>
<sequence length="234" mass="25735">MRGDIGQKQNFNTDGARTRSEVAADTTCFGINLLKAARYINLIAGTCLTVVSGMGIFNIFQDFNLFRNFGVMALNLFECLFGVIIMSSSFNLPCIKRNFFFLLTGIGKGVFNIFVGSLLFLNSGGAYTILGFGMIGAGGVFIFLSKFKNMTDDDLHRALSIYNDVSKKQMKQGAVNLAKNNKDVIAQAAYDNKDVIAQVAYDHKDTIASAAYDNKELIAETYIRQQNNQTPTGF</sequence>
<feature type="transmembrane region" description="Helical" evidence="5">
    <location>
        <begin position="126"/>
        <end position="144"/>
    </location>
</feature>
<keyword evidence="3 5" id="KW-1133">Transmembrane helix</keyword>
<dbReference type="AlphaFoldDB" id="A0A7S3FUV6"/>
<proteinExistence type="predicted"/>
<dbReference type="GO" id="GO:0016020">
    <property type="term" value="C:membrane"/>
    <property type="evidence" value="ECO:0007669"/>
    <property type="project" value="UniProtKB-SubCell"/>
</dbReference>
<evidence type="ECO:0000256" key="2">
    <source>
        <dbReference type="ARBA" id="ARBA00022692"/>
    </source>
</evidence>
<reference evidence="6" key="1">
    <citation type="submission" date="2021-01" db="EMBL/GenBank/DDBJ databases">
        <authorList>
            <person name="Corre E."/>
            <person name="Pelletier E."/>
            <person name="Niang G."/>
            <person name="Scheremetjew M."/>
            <person name="Finn R."/>
            <person name="Kale V."/>
            <person name="Holt S."/>
            <person name="Cochrane G."/>
            <person name="Meng A."/>
            <person name="Brown T."/>
            <person name="Cohen L."/>
        </authorList>
    </citation>
    <scope>NUCLEOTIDE SEQUENCE</scope>
    <source>
        <strain evidence="6">Ras09</strain>
    </source>
</reference>
<feature type="transmembrane region" description="Helical" evidence="5">
    <location>
        <begin position="99"/>
        <end position="120"/>
    </location>
</feature>
<evidence type="ECO:0000256" key="3">
    <source>
        <dbReference type="ARBA" id="ARBA00022989"/>
    </source>
</evidence>
<feature type="transmembrane region" description="Helical" evidence="5">
    <location>
        <begin position="66"/>
        <end position="87"/>
    </location>
</feature>
<feature type="transmembrane region" description="Helical" evidence="5">
    <location>
        <begin position="39"/>
        <end position="60"/>
    </location>
</feature>